<evidence type="ECO:0000313" key="1">
    <source>
        <dbReference type="EMBL" id="GAA4651768.1"/>
    </source>
</evidence>
<protein>
    <submittedName>
        <fullName evidence="1">Uncharacterized protein</fullName>
    </submittedName>
</protein>
<reference evidence="2" key="1">
    <citation type="journal article" date="2019" name="Int. J. Syst. Evol. Microbiol.">
        <title>The Global Catalogue of Microorganisms (GCM) 10K type strain sequencing project: providing services to taxonomists for standard genome sequencing and annotation.</title>
        <authorList>
            <consortium name="The Broad Institute Genomics Platform"/>
            <consortium name="The Broad Institute Genome Sequencing Center for Infectious Disease"/>
            <person name="Wu L."/>
            <person name="Ma J."/>
        </authorList>
    </citation>
    <scope>NUCLEOTIDE SEQUENCE [LARGE SCALE GENOMIC DNA]</scope>
    <source>
        <strain evidence="2">JCM 17805</strain>
    </source>
</reference>
<evidence type="ECO:0000313" key="2">
    <source>
        <dbReference type="Proteomes" id="UP001500604"/>
    </source>
</evidence>
<dbReference type="Proteomes" id="UP001500604">
    <property type="component" value="Unassembled WGS sequence"/>
</dbReference>
<gene>
    <name evidence="1" type="ORF">GCM10023116_40520</name>
</gene>
<accession>A0ABP8V687</accession>
<dbReference type="RefSeq" id="WP_345198208.1">
    <property type="nucleotide sequence ID" value="NZ_BAABFL010000462.1"/>
</dbReference>
<organism evidence="1 2">
    <name type="scientific">Kistimonas scapharcae</name>
    <dbReference type="NCBI Taxonomy" id="1036133"/>
    <lineage>
        <taxon>Bacteria</taxon>
        <taxon>Pseudomonadati</taxon>
        <taxon>Pseudomonadota</taxon>
        <taxon>Gammaproteobacteria</taxon>
        <taxon>Oceanospirillales</taxon>
        <taxon>Endozoicomonadaceae</taxon>
        <taxon>Kistimonas</taxon>
    </lineage>
</organism>
<dbReference type="EMBL" id="BAABFL010000462">
    <property type="protein sequence ID" value="GAA4651768.1"/>
    <property type="molecule type" value="Genomic_DNA"/>
</dbReference>
<sequence>MDPATSSTQKQTDKYTVIAKREHHSPPSINIRSTSGAMKLQRSHSFPKQLQLLYREISTNNVTFILSHTSWTIKHGENQNIIYFPFNIKIGNLTFPLHRIKFEERDERLIEAIRTLSFCPEIQIKHEPDQNYSFPIKPSYNFSTLLKNGTTFLKLDANKFNCFDFIIYLKTGQEDLRCERFTLTKKCPLIRSQDNTGKSIVLSHDEQIHAALVISPTELTVSYLGRKGLFFCRLGDLIELYQQHEGKPLEVHELTISMKAEG</sequence>
<keyword evidence="2" id="KW-1185">Reference proteome</keyword>
<name>A0ABP8V687_9GAMM</name>
<comment type="caution">
    <text evidence="1">The sequence shown here is derived from an EMBL/GenBank/DDBJ whole genome shotgun (WGS) entry which is preliminary data.</text>
</comment>
<proteinExistence type="predicted"/>